<reference evidence="2 3" key="1">
    <citation type="submission" date="2018-06" db="EMBL/GenBank/DDBJ databases">
        <title>Comparative genomics of Bradyrhizobium nodulating Arachidis hypogaea.</title>
        <authorList>
            <person name="Li Y."/>
        </authorList>
    </citation>
    <scope>NUCLEOTIDE SEQUENCE [LARGE SCALE GENOMIC DNA]</scope>
    <source>
        <strain evidence="2 3">CCBAU 051107</strain>
    </source>
</reference>
<protein>
    <submittedName>
        <fullName evidence="2">Uncharacterized protein</fullName>
    </submittedName>
</protein>
<feature type="region of interest" description="Disordered" evidence="1">
    <location>
        <begin position="1"/>
        <end position="72"/>
    </location>
</feature>
<evidence type="ECO:0000313" key="2">
    <source>
        <dbReference type="EMBL" id="QOZ71222.1"/>
    </source>
</evidence>
<gene>
    <name evidence="2" type="ORF">WN72_36755</name>
</gene>
<feature type="compositionally biased region" description="Basic and acidic residues" evidence="1">
    <location>
        <begin position="45"/>
        <end position="72"/>
    </location>
</feature>
<proteinExistence type="predicted"/>
<dbReference type="KEGG" id="barh:WN72_36755"/>
<dbReference type="EMBL" id="CP030050">
    <property type="protein sequence ID" value="QOZ71222.1"/>
    <property type="molecule type" value="Genomic_DNA"/>
</dbReference>
<feature type="compositionally biased region" description="Basic and acidic residues" evidence="1">
    <location>
        <begin position="1"/>
        <end position="38"/>
    </location>
</feature>
<evidence type="ECO:0000313" key="3">
    <source>
        <dbReference type="Proteomes" id="UP000594015"/>
    </source>
</evidence>
<evidence type="ECO:0000256" key="1">
    <source>
        <dbReference type="SAM" id="MobiDB-lite"/>
    </source>
</evidence>
<dbReference type="AlphaFoldDB" id="A0AAE7NU55"/>
<name>A0AAE7NU55_9BRAD</name>
<dbReference type="Proteomes" id="UP000594015">
    <property type="component" value="Chromosome"/>
</dbReference>
<sequence length="72" mass="8472">MENIRPQDENIRPQDEDPRETPLDDPRQQTDAPHHKQTNEPWKGNPEKDQLPPDRPDIDLENGRRATPISRE</sequence>
<accession>A0AAE7NU55</accession>
<organism evidence="2 3">
    <name type="scientific">Bradyrhizobium arachidis</name>
    <dbReference type="NCBI Taxonomy" id="858423"/>
    <lineage>
        <taxon>Bacteria</taxon>
        <taxon>Pseudomonadati</taxon>
        <taxon>Pseudomonadota</taxon>
        <taxon>Alphaproteobacteria</taxon>
        <taxon>Hyphomicrobiales</taxon>
        <taxon>Nitrobacteraceae</taxon>
        <taxon>Bradyrhizobium</taxon>
    </lineage>
</organism>